<organism evidence="1 3">
    <name type="scientific">Corynebacterium flavescens</name>
    <dbReference type="NCBI Taxonomy" id="28028"/>
    <lineage>
        <taxon>Bacteria</taxon>
        <taxon>Bacillati</taxon>
        <taxon>Actinomycetota</taxon>
        <taxon>Actinomycetes</taxon>
        <taxon>Mycobacteriales</taxon>
        <taxon>Corynebacteriaceae</taxon>
        <taxon>Corynebacterium</taxon>
    </lineage>
</organism>
<dbReference type="Pfam" id="PF02353">
    <property type="entry name" value="CMAS"/>
    <property type="match status" value="1"/>
</dbReference>
<accession>A0A1L7CLV4</accession>
<evidence type="ECO:0000313" key="4">
    <source>
        <dbReference type="Proteomes" id="UP000315353"/>
    </source>
</evidence>
<dbReference type="Proteomes" id="UP000315353">
    <property type="component" value="Unassembled WGS sequence"/>
</dbReference>
<dbReference type="Proteomes" id="UP000185479">
    <property type="component" value="Chromosome"/>
</dbReference>
<protein>
    <submittedName>
        <fullName evidence="1">Cyclopropane-fatty-acyl-phospholipid synthase</fullName>
    </submittedName>
</protein>
<dbReference type="RefSeq" id="WP_075729791.1">
    <property type="nucleotide sequence ID" value="NZ_BJNB01000006.1"/>
</dbReference>
<sequence length="439" mass="48319">MSAHPFSHLESIDAQAWPNVATVPSGRFTKARVRLAEAEFAKACFAAGLDLDPHSKAPAGPDLIIEHDALFFRLADSGWLGLAESYMAGEWKTPDSTRLVKVLRALLEVHYAPRTRAIPVTDSSTGELPLDLVSFSAGDGLSQSGGIYASGVPTTVRESVENYRHKIGSREPKTHYVDVTQFSVPEAVDRDDLGDAQRRAADWLLDLSRTQPGTHLLVYPAAGLQAAIRATSRRATVDVLTSDVDQRAALQELLVLEGAQDAVHVETIDTPVPGPAQWRGHYDAIISVEKLEALSPRQRKAYVAGLDRLLGYEGRAVVQSTVATATLTAPARSAMQVLRAYIWPGLDFGETEDVHKLFDRHSGLRVTSQTHLGSHYLESLRQQRSFFEGHRREAAAAGFDRVFRRLWALQFALREALFELGMLDSVVFGATRRHRGGRR</sequence>
<dbReference type="STRING" id="28028.CFLV_06240"/>
<evidence type="ECO:0000313" key="2">
    <source>
        <dbReference type="EMBL" id="GEB97135.1"/>
    </source>
</evidence>
<reference evidence="1 3" key="1">
    <citation type="submission" date="2014-08" db="EMBL/GenBank/DDBJ databases">
        <title>Complete genome sequence of Corynebacterium flavescens OJ8(T)(=DSM 20296(T)), isolated from cheese.</title>
        <authorList>
            <person name="Ruckert C."/>
            <person name="Albersmeier A."/>
            <person name="Winkler A."/>
            <person name="Kalinowski J."/>
        </authorList>
    </citation>
    <scope>NUCLEOTIDE SEQUENCE [LARGE SCALE GENOMIC DNA]</scope>
    <source>
        <strain evidence="1 3">OJ8</strain>
    </source>
</reference>
<dbReference type="OrthoDB" id="9782855at2"/>
<dbReference type="AlphaFoldDB" id="A0A1L7CLV4"/>
<dbReference type="Gene3D" id="3.40.50.150">
    <property type="entry name" value="Vaccinia Virus protein VP39"/>
    <property type="match status" value="1"/>
</dbReference>
<dbReference type="InterPro" id="IPR029063">
    <property type="entry name" value="SAM-dependent_MTases_sf"/>
</dbReference>
<reference evidence="2 4" key="2">
    <citation type="submission" date="2019-06" db="EMBL/GenBank/DDBJ databases">
        <title>Whole genome shotgun sequence of Corynebacterium flavescens NBRC 14136.</title>
        <authorList>
            <person name="Hosoyama A."/>
            <person name="Uohara A."/>
            <person name="Ohji S."/>
            <person name="Ichikawa N."/>
        </authorList>
    </citation>
    <scope>NUCLEOTIDE SEQUENCE [LARGE SCALE GENOMIC DNA]</scope>
    <source>
        <strain evidence="2 4">NBRC 14136</strain>
    </source>
</reference>
<dbReference type="GeneID" id="82880312"/>
<gene>
    <name evidence="2" type="ORF">CFL01nite_06300</name>
    <name evidence="1" type="ORF">CFLV_06240</name>
</gene>
<evidence type="ECO:0000313" key="3">
    <source>
        <dbReference type="Proteomes" id="UP000185479"/>
    </source>
</evidence>
<keyword evidence="3" id="KW-1185">Reference proteome</keyword>
<dbReference type="PANTHER" id="PTHR43667">
    <property type="entry name" value="CYCLOPROPANE-FATTY-ACYL-PHOSPHOLIPID SYNTHASE"/>
    <property type="match status" value="1"/>
</dbReference>
<name>A0A1L7CLV4_CORFL</name>
<dbReference type="EMBL" id="CP009246">
    <property type="protein sequence ID" value="APT86824.1"/>
    <property type="molecule type" value="Genomic_DNA"/>
</dbReference>
<dbReference type="KEGG" id="cfc:CFLV_06240"/>
<dbReference type="PANTHER" id="PTHR43667:SF2">
    <property type="entry name" value="FATTY ACID C-METHYL TRANSFERASE"/>
    <property type="match status" value="1"/>
</dbReference>
<evidence type="ECO:0000313" key="1">
    <source>
        <dbReference type="EMBL" id="APT86824.1"/>
    </source>
</evidence>
<proteinExistence type="predicted"/>
<dbReference type="SUPFAM" id="SSF53335">
    <property type="entry name" value="S-adenosyl-L-methionine-dependent methyltransferases"/>
    <property type="match status" value="1"/>
</dbReference>
<dbReference type="EMBL" id="BJNB01000006">
    <property type="protein sequence ID" value="GEB97135.1"/>
    <property type="molecule type" value="Genomic_DNA"/>
</dbReference>
<dbReference type="InterPro" id="IPR050723">
    <property type="entry name" value="CFA/CMAS"/>
</dbReference>